<sequence>MFGDLIQHLHRPDVAAAALASLPDPDLARRVEAAAEDAGLDTPDYVAALVRGFMDHADDDRWLQIVGVMGKSPDPGLAALEAILRQAVEHGAAEHAPPTGTPPTRGQRP</sequence>
<evidence type="ECO:0000313" key="3">
    <source>
        <dbReference type="Proteomes" id="UP000277424"/>
    </source>
</evidence>
<dbReference type="Proteomes" id="UP000277424">
    <property type="component" value="Unassembled WGS sequence"/>
</dbReference>
<evidence type="ECO:0000313" key="2">
    <source>
        <dbReference type="EMBL" id="RKQ72337.1"/>
    </source>
</evidence>
<protein>
    <submittedName>
        <fullName evidence="2">Uncharacterized protein</fullName>
    </submittedName>
</protein>
<dbReference type="RefSeq" id="WP_121216701.1">
    <property type="nucleotide sequence ID" value="NZ_RBIG01000001.1"/>
</dbReference>
<dbReference type="EMBL" id="RBIG01000001">
    <property type="protein sequence ID" value="RKQ72337.1"/>
    <property type="molecule type" value="Genomic_DNA"/>
</dbReference>
<proteinExistence type="predicted"/>
<feature type="region of interest" description="Disordered" evidence="1">
    <location>
        <begin position="88"/>
        <end position="109"/>
    </location>
</feature>
<name>A0A420WMV1_9PROT</name>
<reference evidence="2 3" key="1">
    <citation type="submission" date="2018-10" db="EMBL/GenBank/DDBJ databases">
        <title>Comparative analysis of microorganisms from saline springs in Andes Mountain Range, Colombia.</title>
        <authorList>
            <person name="Rubin E."/>
        </authorList>
    </citation>
    <scope>NUCLEOTIDE SEQUENCE [LARGE SCALE GENOMIC DNA]</scope>
    <source>
        <strain evidence="2 3">USBA 36</strain>
    </source>
</reference>
<evidence type="ECO:0000256" key="1">
    <source>
        <dbReference type="SAM" id="MobiDB-lite"/>
    </source>
</evidence>
<dbReference type="OrthoDB" id="8453614at2"/>
<organism evidence="2 3">
    <name type="scientific">Oceanibaculum indicum</name>
    <dbReference type="NCBI Taxonomy" id="526216"/>
    <lineage>
        <taxon>Bacteria</taxon>
        <taxon>Pseudomonadati</taxon>
        <taxon>Pseudomonadota</taxon>
        <taxon>Alphaproteobacteria</taxon>
        <taxon>Rhodospirillales</taxon>
        <taxon>Oceanibaculaceae</taxon>
        <taxon>Oceanibaculum</taxon>
    </lineage>
</organism>
<gene>
    <name evidence="2" type="ORF">BCL74_0101</name>
</gene>
<dbReference type="AlphaFoldDB" id="A0A420WMV1"/>
<comment type="caution">
    <text evidence="2">The sequence shown here is derived from an EMBL/GenBank/DDBJ whole genome shotgun (WGS) entry which is preliminary data.</text>
</comment>
<accession>A0A420WMV1</accession>